<feature type="region of interest" description="Disordered" evidence="3">
    <location>
        <begin position="628"/>
        <end position="698"/>
    </location>
</feature>
<dbReference type="Pfam" id="PF01522">
    <property type="entry name" value="Polysacc_deac_1"/>
    <property type="match status" value="1"/>
</dbReference>
<dbReference type="GO" id="GO:0008081">
    <property type="term" value="F:phosphoric diester hydrolase activity"/>
    <property type="evidence" value="ECO:0007669"/>
    <property type="project" value="TreeGrafter"/>
</dbReference>
<dbReference type="AlphaFoldDB" id="A0AAN6MCC8"/>
<dbReference type="GO" id="GO:0000298">
    <property type="term" value="F:endopolyphosphatase activity"/>
    <property type="evidence" value="ECO:0007669"/>
    <property type="project" value="TreeGrafter"/>
</dbReference>
<dbReference type="InterPro" id="IPR004843">
    <property type="entry name" value="Calcineurin-like_PHP"/>
</dbReference>
<feature type="region of interest" description="Disordered" evidence="3">
    <location>
        <begin position="426"/>
        <end position="518"/>
    </location>
</feature>
<feature type="compositionally biased region" description="Basic and acidic residues" evidence="3">
    <location>
        <begin position="465"/>
        <end position="482"/>
    </location>
</feature>
<dbReference type="FunFam" id="3.60.21.10:FF:000082">
    <property type="entry name" value="Endopolyphosphatase"/>
    <property type="match status" value="1"/>
</dbReference>
<dbReference type="Gene3D" id="3.20.20.370">
    <property type="entry name" value="Glycoside hydrolase/deacetylase"/>
    <property type="match status" value="1"/>
</dbReference>
<reference evidence="5" key="1">
    <citation type="journal article" date="2023" name="Mol. Phylogenet. Evol.">
        <title>Genome-scale phylogeny and comparative genomics of the fungal order Sordariales.</title>
        <authorList>
            <person name="Hensen N."/>
            <person name="Bonometti L."/>
            <person name="Westerberg I."/>
            <person name="Brannstrom I.O."/>
            <person name="Guillou S."/>
            <person name="Cros-Aarteil S."/>
            <person name="Calhoun S."/>
            <person name="Haridas S."/>
            <person name="Kuo A."/>
            <person name="Mondo S."/>
            <person name="Pangilinan J."/>
            <person name="Riley R."/>
            <person name="LaButti K."/>
            <person name="Andreopoulos B."/>
            <person name="Lipzen A."/>
            <person name="Chen C."/>
            <person name="Yan M."/>
            <person name="Daum C."/>
            <person name="Ng V."/>
            <person name="Clum A."/>
            <person name="Steindorff A."/>
            <person name="Ohm R.A."/>
            <person name="Martin F."/>
            <person name="Silar P."/>
            <person name="Natvig D.O."/>
            <person name="Lalanne C."/>
            <person name="Gautier V."/>
            <person name="Ament-Velasquez S.L."/>
            <person name="Kruys A."/>
            <person name="Hutchinson M.I."/>
            <person name="Powell A.J."/>
            <person name="Barry K."/>
            <person name="Miller A.N."/>
            <person name="Grigoriev I.V."/>
            <person name="Debuchy R."/>
            <person name="Gladieux P."/>
            <person name="Hiltunen Thoren M."/>
            <person name="Johannesson H."/>
        </authorList>
    </citation>
    <scope>NUCLEOTIDE SEQUENCE</scope>
    <source>
        <strain evidence="5">CBS 103.79</strain>
    </source>
</reference>
<dbReference type="GO" id="GO:0000324">
    <property type="term" value="C:fungal-type vacuole"/>
    <property type="evidence" value="ECO:0007669"/>
    <property type="project" value="TreeGrafter"/>
</dbReference>
<comment type="caution">
    <text evidence="5">The sequence shown here is derived from an EMBL/GenBank/DDBJ whole genome shotgun (WGS) entry which is preliminary data.</text>
</comment>
<protein>
    <recommendedName>
        <fullName evidence="4">NodB homology domain-containing protein</fullName>
    </recommendedName>
</protein>
<dbReference type="InterPro" id="IPR011330">
    <property type="entry name" value="Glyco_hydro/deAcase_b/a-brl"/>
</dbReference>
<feature type="compositionally biased region" description="Pro residues" evidence="3">
    <location>
        <begin position="499"/>
        <end position="515"/>
    </location>
</feature>
<gene>
    <name evidence="5" type="ORF">C8A05DRAFT_47341</name>
</gene>
<dbReference type="InterPro" id="IPR002509">
    <property type="entry name" value="NODB_dom"/>
</dbReference>
<dbReference type="InterPro" id="IPR029052">
    <property type="entry name" value="Metallo-depent_PP-like"/>
</dbReference>
<evidence type="ECO:0000259" key="4">
    <source>
        <dbReference type="PROSITE" id="PS51677"/>
    </source>
</evidence>
<dbReference type="PANTHER" id="PTHR10340">
    <property type="entry name" value="SPHINGOMYELIN PHOSPHODIESTERASE"/>
    <property type="match status" value="1"/>
</dbReference>
<keyword evidence="1" id="KW-0378">Hydrolase</keyword>
<evidence type="ECO:0000256" key="2">
    <source>
        <dbReference type="ARBA" id="ARBA00023180"/>
    </source>
</evidence>
<dbReference type="Pfam" id="PF00149">
    <property type="entry name" value="Metallophos"/>
    <property type="match status" value="1"/>
</dbReference>
<evidence type="ECO:0000256" key="3">
    <source>
        <dbReference type="SAM" id="MobiDB-lite"/>
    </source>
</evidence>
<dbReference type="PANTHER" id="PTHR10340:SF55">
    <property type="entry name" value="ENDOPOLYPHOSPHATASE"/>
    <property type="match status" value="1"/>
</dbReference>
<proteinExistence type="predicted"/>
<reference evidence="5" key="2">
    <citation type="submission" date="2023-05" db="EMBL/GenBank/DDBJ databases">
        <authorList>
            <consortium name="Lawrence Berkeley National Laboratory"/>
            <person name="Steindorff A."/>
            <person name="Hensen N."/>
            <person name="Bonometti L."/>
            <person name="Westerberg I."/>
            <person name="Brannstrom I.O."/>
            <person name="Guillou S."/>
            <person name="Cros-Aarteil S."/>
            <person name="Calhoun S."/>
            <person name="Haridas S."/>
            <person name="Kuo A."/>
            <person name="Mondo S."/>
            <person name="Pangilinan J."/>
            <person name="Riley R."/>
            <person name="Labutti K."/>
            <person name="Andreopoulos B."/>
            <person name="Lipzen A."/>
            <person name="Chen C."/>
            <person name="Yanf M."/>
            <person name="Daum C."/>
            <person name="Ng V."/>
            <person name="Clum A."/>
            <person name="Ohm R."/>
            <person name="Martin F."/>
            <person name="Silar P."/>
            <person name="Natvig D."/>
            <person name="Lalanne C."/>
            <person name="Gautier V."/>
            <person name="Ament-Velasquez S.L."/>
            <person name="Kruys A."/>
            <person name="Hutchinson M.I."/>
            <person name="Powell A.J."/>
            <person name="Barry K."/>
            <person name="Miller A.N."/>
            <person name="Grigoriev I.V."/>
            <person name="Debuchy R."/>
            <person name="Gladieux P."/>
            <person name="Thoren M.H."/>
            <person name="Johannesson H."/>
        </authorList>
    </citation>
    <scope>NUCLEOTIDE SEQUENCE</scope>
    <source>
        <strain evidence="5">CBS 103.79</strain>
    </source>
</reference>
<dbReference type="GO" id="GO:0004309">
    <property type="term" value="F:exopolyphosphatase activity"/>
    <property type="evidence" value="ECO:0007669"/>
    <property type="project" value="TreeGrafter"/>
</dbReference>
<evidence type="ECO:0000256" key="1">
    <source>
        <dbReference type="ARBA" id="ARBA00022801"/>
    </source>
</evidence>
<dbReference type="Gene3D" id="3.60.21.10">
    <property type="match status" value="1"/>
</dbReference>
<feature type="compositionally biased region" description="Basic residues" evidence="3">
    <location>
        <begin position="360"/>
        <end position="380"/>
    </location>
</feature>
<dbReference type="GO" id="GO:0006798">
    <property type="term" value="P:polyphosphate catabolic process"/>
    <property type="evidence" value="ECO:0007669"/>
    <property type="project" value="TreeGrafter"/>
</dbReference>
<feature type="region of interest" description="Disordered" evidence="3">
    <location>
        <begin position="332"/>
        <end position="386"/>
    </location>
</feature>
<evidence type="ECO:0000313" key="5">
    <source>
        <dbReference type="EMBL" id="KAK3898291.1"/>
    </source>
</evidence>
<dbReference type="GO" id="GO:0005975">
    <property type="term" value="P:carbohydrate metabolic process"/>
    <property type="evidence" value="ECO:0007669"/>
    <property type="project" value="InterPro"/>
</dbReference>
<dbReference type="SUPFAM" id="SSF56300">
    <property type="entry name" value="Metallo-dependent phosphatases"/>
    <property type="match status" value="1"/>
</dbReference>
<organism evidence="5 6">
    <name type="scientific">Staphylotrichum tortipilum</name>
    <dbReference type="NCBI Taxonomy" id="2831512"/>
    <lineage>
        <taxon>Eukaryota</taxon>
        <taxon>Fungi</taxon>
        <taxon>Dikarya</taxon>
        <taxon>Ascomycota</taxon>
        <taxon>Pezizomycotina</taxon>
        <taxon>Sordariomycetes</taxon>
        <taxon>Sordariomycetidae</taxon>
        <taxon>Sordariales</taxon>
        <taxon>Chaetomiaceae</taxon>
        <taxon>Staphylotrichum</taxon>
    </lineage>
</organism>
<dbReference type="EMBL" id="MU855963">
    <property type="protein sequence ID" value="KAK3898291.1"/>
    <property type="molecule type" value="Genomic_DNA"/>
</dbReference>
<feature type="compositionally biased region" description="Basic and acidic residues" evidence="3">
    <location>
        <begin position="426"/>
        <end position="443"/>
    </location>
</feature>
<accession>A0AAN6MCC8</accession>
<sequence>MTRTALHGRFLHITDIHPDEYYKVHSSTDEDGACHRGRGPAGAYGAETSDCDSPFSLVNATFDWITANLRDSVDFVIWTGDSARHDRDEGLPRHADQVLDTNTQIADRFADVFAARGAEGLAVPVVPTFGNNDILPHNILLPGPNRWFQQYGHIWRHFIPEEQRHSFEFGGWFHVDVIPDRLTVFSLNTLYFFDRNAGVDGCADPSEPGYKQLEWLRVQLQFLRARGMKAILMGHVPPARTESKTLWDESCWQKYSLWMHQFRDVVVAGLYGHMNIDHFLIHDVYDVDIDALLAGATPSDVGLGSRQAMQGELSVQSASDYLAELRSDWAKLKPPPTAGGKDMDDEVEEETEEEEEKERKNKKKKKKGSGRGRGRGRGKKGKDPWGERYHLTLVSPSVVPTYFPTLRVIEYNITGLENALTWREARDGNKTKAEPSPPKHLDLRQPSAETEPELAISDDVVVTSTKEEDREDKYKDSGDNKSNKKNRKKKPPVHDPNLHIPPPPSKSAPPGPAYSPQPLTLTGYTQFFANLTHINNLTLTTEPVVDDGDGSQEGEEKGLWAWGWLLRWRKGKHGGKKPITAPQPPEPRDFAFEVEYSTFEDDIYRLRDLRVASYVELALRIGGKVGGPGGKGWWDRDGGGGEDGNGDDDADDDDEEEGEEEEAHTKKNGKGNRGKKGGQGKKGKKGKKGKTGKKGRKHNKTWLHFLKHAFPPSPLIRHLSHRWTDVFFRIWLPSAKPLVALTIDDAPSDHTRAILAALASTGAHATFFIIGNQVAGREEVLRDILRAGHELGNHGLRDEAARGLGEVELARGMREVQALIDDAYRAVGRDPPPPGRRRYYRPGSGFFSERIRSVARREGYRVVLGSIYPHDAQVAWAWVNARHILSMLSPGGVVIVHDRRAWTEPMLRTVLPEMGRRGYKAVTLTELLAETTG</sequence>
<keyword evidence="6" id="KW-1185">Reference proteome</keyword>
<name>A0AAN6MCC8_9PEZI</name>
<feature type="compositionally biased region" description="Basic residues" evidence="3">
    <location>
        <begin position="666"/>
        <end position="698"/>
    </location>
</feature>
<keyword evidence="2" id="KW-0325">Glycoprotein</keyword>
<dbReference type="PROSITE" id="PS51677">
    <property type="entry name" value="NODB"/>
    <property type="match status" value="1"/>
</dbReference>
<dbReference type="Proteomes" id="UP001303889">
    <property type="component" value="Unassembled WGS sequence"/>
</dbReference>
<evidence type="ECO:0000313" key="6">
    <source>
        <dbReference type="Proteomes" id="UP001303889"/>
    </source>
</evidence>
<feature type="domain" description="NodB homology" evidence="4">
    <location>
        <begin position="737"/>
        <end position="933"/>
    </location>
</feature>
<dbReference type="GO" id="GO:0016810">
    <property type="term" value="F:hydrolase activity, acting on carbon-nitrogen (but not peptide) bonds"/>
    <property type="evidence" value="ECO:0007669"/>
    <property type="project" value="InterPro"/>
</dbReference>
<feature type="compositionally biased region" description="Acidic residues" evidence="3">
    <location>
        <begin position="343"/>
        <end position="356"/>
    </location>
</feature>
<feature type="compositionally biased region" description="Acidic residues" evidence="3">
    <location>
        <begin position="644"/>
        <end position="662"/>
    </location>
</feature>
<dbReference type="SUPFAM" id="SSF88713">
    <property type="entry name" value="Glycoside hydrolase/deacetylase"/>
    <property type="match status" value="1"/>
</dbReference>